<keyword evidence="4" id="KW-1185">Reference proteome</keyword>
<name>A0A7W6BGX6_9SPHN</name>
<keyword evidence="2" id="KW-1133">Transmembrane helix</keyword>
<proteinExistence type="predicted"/>
<dbReference type="AlphaFoldDB" id="A0A7W6BGX6"/>
<organism evidence="3 4">
    <name type="scientific">Sphingobium jiangsuense</name>
    <dbReference type="NCBI Taxonomy" id="870476"/>
    <lineage>
        <taxon>Bacteria</taxon>
        <taxon>Pseudomonadati</taxon>
        <taxon>Pseudomonadota</taxon>
        <taxon>Alphaproteobacteria</taxon>
        <taxon>Sphingomonadales</taxon>
        <taxon>Sphingomonadaceae</taxon>
        <taxon>Sphingobium</taxon>
    </lineage>
</organism>
<reference evidence="3 4" key="1">
    <citation type="submission" date="2020-08" db="EMBL/GenBank/DDBJ databases">
        <title>Genomic Encyclopedia of Type Strains, Phase IV (KMG-IV): sequencing the most valuable type-strain genomes for metagenomic binning, comparative biology and taxonomic classification.</title>
        <authorList>
            <person name="Goeker M."/>
        </authorList>
    </citation>
    <scope>NUCLEOTIDE SEQUENCE [LARGE SCALE GENOMIC DNA]</scope>
    <source>
        <strain evidence="3 4">DSM 26189</strain>
    </source>
</reference>
<feature type="region of interest" description="Disordered" evidence="1">
    <location>
        <begin position="1"/>
        <end position="23"/>
    </location>
</feature>
<keyword evidence="2" id="KW-0812">Transmembrane</keyword>
<evidence type="ECO:0000256" key="2">
    <source>
        <dbReference type="SAM" id="Phobius"/>
    </source>
</evidence>
<gene>
    <name evidence="3" type="ORF">GGR43_000371</name>
</gene>
<evidence type="ECO:0000256" key="1">
    <source>
        <dbReference type="SAM" id="MobiDB-lite"/>
    </source>
</evidence>
<evidence type="ECO:0000313" key="3">
    <source>
        <dbReference type="EMBL" id="MBB3924677.1"/>
    </source>
</evidence>
<evidence type="ECO:0000313" key="4">
    <source>
        <dbReference type="Proteomes" id="UP000571950"/>
    </source>
</evidence>
<feature type="transmembrane region" description="Helical" evidence="2">
    <location>
        <begin position="78"/>
        <end position="99"/>
    </location>
</feature>
<dbReference type="RefSeq" id="WP_246343289.1">
    <property type="nucleotide sequence ID" value="NZ_BSPS01000093.1"/>
</dbReference>
<protein>
    <submittedName>
        <fullName evidence="3">Uncharacterized protein</fullName>
    </submittedName>
</protein>
<keyword evidence="2" id="KW-0472">Membrane</keyword>
<feature type="compositionally biased region" description="Pro residues" evidence="1">
    <location>
        <begin position="1"/>
        <end position="10"/>
    </location>
</feature>
<accession>A0A7W6BGX6</accession>
<dbReference type="Proteomes" id="UP000571950">
    <property type="component" value="Unassembled WGS sequence"/>
</dbReference>
<dbReference type="EMBL" id="JACIDT010000001">
    <property type="protein sequence ID" value="MBB3924677.1"/>
    <property type="molecule type" value="Genomic_DNA"/>
</dbReference>
<sequence>MTEPHTPPETGPEAGPETGAETLAPMDPEAEKAARAKAAKQRFFALSLFRLSGIAILAVAYLIILGQFDFVSGQKAKTLGAIIAAIGLVQTIVVPRLLASIWRTPRP</sequence>
<feature type="compositionally biased region" description="Low complexity" evidence="1">
    <location>
        <begin position="11"/>
        <end position="22"/>
    </location>
</feature>
<comment type="caution">
    <text evidence="3">The sequence shown here is derived from an EMBL/GenBank/DDBJ whole genome shotgun (WGS) entry which is preliminary data.</text>
</comment>
<feature type="transmembrane region" description="Helical" evidence="2">
    <location>
        <begin position="43"/>
        <end position="66"/>
    </location>
</feature>